<proteinExistence type="predicted"/>
<dbReference type="OrthoDB" id="2339365at2"/>
<dbReference type="RefSeq" id="WP_134268481.1">
    <property type="nucleotide sequence ID" value="NZ_CP038012.1"/>
</dbReference>
<name>A0A380C3R7_SPOPA</name>
<protein>
    <submittedName>
        <fullName evidence="2">Uncharacterized protein</fullName>
    </submittedName>
</protein>
<dbReference type="AlphaFoldDB" id="A0A380C3R7"/>
<keyword evidence="1" id="KW-0812">Transmembrane</keyword>
<reference evidence="2 3" key="1">
    <citation type="submission" date="2018-06" db="EMBL/GenBank/DDBJ databases">
        <authorList>
            <consortium name="Pathogen Informatics"/>
            <person name="Doyle S."/>
        </authorList>
    </citation>
    <scope>NUCLEOTIDE SEQUENCE [LARGE SCALE GENOMIC DNA]</scope>
    <source>
        <strain evidence="3">ATCC 11859 / DSM 33 / NCIB 8841 / NCTC 4822</strain>
    </source>
</reference>
<feature type="transmembrane region" description="Helical" evidence="1">
    <location>
        <begin position="21"/>
        <end position="38"/>
    </location>
</feature>
<sequence>MFLDKIRTPGKSSLSRKIANTTLIFIAGLILGITPKALNETASNLLPYFLEVLDLRNFFSNMGIWIFLAMLIAMYSNSPFRSAINVFLFFIGIVGSYYIYTVEMAGFFLNHI</sequence>
<dbReference type="EMBL" id="UGYZ01000002">
    <property type="protein sequence ID" value="SUJ11043.1"/>
    <property type="molecule type" value="Genomic_DNA"/>
</dbReference>
<dbReference type="Proteomes" id="UP000254519">
    <property type="component" value="Unassembled WGS sequence"/>
</dbReference>
<feature type="transmembrane region" description="Helical" evidence="1">
    <location>
        <begin position="58"/>
        <end position="75"/>
    </location>
</feature>
<evidence type="ECO:0000313" key="3">
    <source>
        <dbReference type="Proteomes" id="UP000254519"/>
    </source>
</evidence>
<accession>A0A380C3R7</accession>
<keyword evidence="1" id="KW-0472">Membrane</keyword>
<feature type="transmembrane region" description="Helical" evidence="1">
    <location>
        <begin position="82"/>
        <end position="100"/>
    </location>
</feature>
<evidence type="ECO:0000313" key="2">
    <source>
        <dbReference type="EMBL" id="SUJ11043.1"/>
    </source>
</evidence>
<keyword evidence="3" id="KW-1185">Reference proteome</keyword>
<keyword evidence="1" id="KW-1133">Transmembrane helix</keyword>
<gene>
    <name evidence="2" type="ORF">NCTC4822_02060</name>
</gene>
<organism evidence="2 3">
    <name type="scientific">Sporosarcina pasteurii</name>
    <name type="common">Bacillus pasteurii</name>
    <dbReference type="NCBI Taxonomy" id="1474"/>
    <lineage>
        <taxon>Bacteria</taxon>
        <taxon>Bacillati</taxon>
        <taxon>Bacillota</taxon>
        <taxon>Bacilli</taxon>
        <taxon>Bacillales</taxon>
        <taxon>Caryophanaceae</taxon>
        <taxon>Sporosarcina</taxon>
    </lineage>
</organism>
<evidence type="ECO:0000256" key="1">
    <source>
        <dbReference type="SAM" id="Phobius"/>
    </source>
</evidence>